<keyword evidence="1" id="KW-0812">Transmembrane</keyword>
<dbReference type="Proteomes" id="UP000266723">
    <property type="component" value="Unassembled WGS sequence"/>
</dbReference>
<evidence type="ECO:0000256" key="1">
    <source>
        <dbReference type="SAM" id="Phobius"/>
    </source>
</evidence>
<evidence type="ECO:0000313" key="2">
    <source>
        <dbReference type="EMBL" id="KAF3567425.1"/>
    </source>
</evidence>
<feature type="transmembrane region" description="Helical" evidence="1">
    <location>
        <begin position="69"/>
        <end position="88"/>
    </location>
</feature>
<proteinExistence type="predicted"/>
<evidence type="ECO:0000313" key="3">
    <source>
        <dbReference type="Proteomes" id="UP000266723"/>
    </source>
</evidence>
<organism evidence="2 3">
    <name type="scientific">Brassica cretica</name>
    <name type="common">Mustard</name>
    <dbReference type="NCBI Taxonomy" id="69181"/>
    <lineage>
        <taxon>Eukaryota</taxon>
        <taxon>Viridiplantae</taxon>
        <taxon>Streptophyta</taxon>
        <taxon>Embryophyta</taxon>
        <taxon>Tracheophyta</taxon>
        <taxon>Spermatophyta</taxon>
        <taxon>Magnoliopsida</taxon>
        <taxon>eudicotyledons</taxon>
        <taxon>Gunneridae</taxon>
        <taxon>Pentapetalae</taxon>
        <taxon>rosids</taxon>
        <taxon>malvids</taxon>
        <taxon>Brassicales</taxon>
        <taxon>Brassicaceae</taxon>
        <taxon>Brassiceae</taxon>
        <taxon>Brassica</taxon>
    </lineage>
</organism>
<name>A0ABQ7D7E4_BRACR</name>
<sequence length="163" mass="18195">MRCFSPTLRKDSPPCSCFSSPSSLELHLVGLSQSLVVLHLVFLVVGLSSIVSARLGFQVLDFGDLTSMLFFIARGWFYDLLISFRLLFSLCSLISLHLTSLLASLVALPFAIFATPDLNSVFLCVCRVSRLELWSLIFRALWFFPGMGALHVSSCFVVTLFFR</sequence>
<evidence type="ECO:0008006" key="4">
    <source>
        <dbReference type="Google" id="ProtNLM"/>
    </source>
</evidence>
<gene>
    <name evidence="2" type="ORF">DY000_02012714</name>
</gene>
<dbReference type="EMBL" id="QGKV02000759">
    <property type="protein sequence ID" value="KAF3567425.1"/>
    <property type="molecule type" value="Genomic_DNA"/>
</dbReference>
<reference evidence="2 3" key="1">
    <citation type="journal article" date="2020" name="BMC Genomics">
        <title>Intraspecific diversification of the crop wild relative Brassica cretica Lam. using demographic model selection.</title>
        <authorList>
            <person name="Kioukis A."/>
            <person name="Michalopoulou V.A."/>
            <person name="Briers L."/>
            <person name="Pirintsos S."/>
            <person name="Studholme D.J."/>
            <person name="Pavlidis P."/>
            <person name="Sarris P.F."/>
        </authorList>
    </citation>
    <scope>NUCLEOTIDE SEQUENCE [LARGE SCALE GENOMIC DNA]</scope>
    <source>
        <strain evidence="3">cv. PFS-1207/04</strain>
    </source>
</reference>
<feature type="transmembrane region" description="Helical" evidence="1">
    <location>
        <begin position="94"/>
        <end position="115"/>
    </location>
</feature>
<accession>A0ABQ7D7E4</accession>
<protein>
    <recommendedName>
        <fullName evidence="4">Transmembrane protein</fullName>
    </recommendedName>
</protein>
<feature type="transmembrane region" description="Helical" evidence="1">
    <location>
        <begin position="136"/>
        <end position="162"/>
    </location>
</feature>
<keyword evidence="1" id="KW-1133">Transmembrane helix</keyword>
<keyword evidence="3" id="KW-1185">Reference proteome</keyword>
<feature type="transmembrane region" description="Helical" evidence="1">
    <location>
        <begin position="36"/>
        <end position="57"/>
    </location>
</feature>
<keyword evidence="1" id="KW-0472">Membrane</keyword>
<comment type="caution">
    <text evidence="2">The sequence shown here is derived from an EMBL/GenBank/DDBJ whole genome shotgun (WGS) entry which is preliminary data.</text>
</comment>